<accession>A0ABY6D0T8</accession>
<reference evidence="1" key="1">
    <citation type="submission" date="2022-10" db="EMBL/GenBank/DDBJ databases">
        <title>Comparative genomics and taxonomic characterization of three novel marine species of genus Reichenbachiella exhibiting antioxidant and polysaccharide degradation activities.</title>
        <authorList>
            <person name="Muhammad N."/>
            <person name="Lee Y.-J."/>
            <person name="Ko J."/>
            <person name="Kim S.-G."/>
        </authorList>
    </citation>
    <scope>NUCLEOTIDE SEQUENCE</scope>
    <source>
        <strain evidence="1">Wsw4-B4</strain>
    </source>
</reference>
<evidence type="ECO:0000313" key="1">
    <source>
        <dbReference type="EMBL" id="UXX79787.1"/>
    </source>
</evidence>
<gene>
    <name evidence="1" type="ORF">N7E81_01525</name>
</gene>
<proteinExistence type="predicted"/>
<dbReference type="EMBL" id="CP106735">
    <property type="protein sequence ID" value="UXX79787.1"/>
    <property type="molecule type" value="Genomic_DNA"/>
</dbReference>
<name>A0ABY6D0T8_9BACT</name>
<dbReference type="RefSeq" id="WP_263051518.1">
    <property type="nucleotide sequence ID" value="NZ_CP106735.1"/>
</dbReference>
<keyword evidence="2" id="KW-1185">Reference proteome</keyword>
<dbReference type="Proteomes" id="UP001062165">
    <property type="component" value="Chromosome"/>
</dbReference>
<organism evidence="1 2">
    <name type="scientific">Reichenbachiella carrageenanivorans</name>
    <dbReference type="NCBI Taxonomy" id="2979869"/>
    <lineage>
        <taxon>Bacteria</taxon>
        <taxon>Pseudomonadati</taxon>
        <taxon>Bacteroidota</taxon>
        <taxon>Cytophagia</taxon>
        <taxon>Cytophagales</taxon>
        <taxon>Reichenbachiellaceae</taxon>
        <taxon>Reichenbachiella</taxon>
    </lineage>
</organism>
<sequence length="196" mass="22467">MRRYLIGLTLLMACNAPTHLSEKEMGQFILNPDNGLIKKKEVNGLDLQVYYKPTGMLVAQELDGKNDSIAYSKYYEKYDSYAYFILDLSSNEKNALYQSGSYERFSENLQTLAFRMDQFTNLTTSASDTIPVADFIYPRMYGMSNSATVMFVFNNEKLLQSDWVSFNLSEFGMGSGNQQFRFEIEDIQNVPKLSVN</sequence>
<protein>
    <recommendedName>
        <fullName evidence="3">Outer membrane lipoprotein-sorting protein</fullName>
    </recommendedName>
</protein>
<evidence type="ECO:0008006" key="3">
    <source>
        <dbReference type="Google" id="ProtNLM"/>
    </source>
</evidence>
<evidence type="ECO:0000313" key="2">
    <source>
        <dbReference type="Proteomes" id="UP001062165"/>
    </source>
</evidence>